<dbReference type="PRINTS" id="PR00702">
    <property type="entry name" value="ACRIFLAVINRP"/>
</dbReference>
<feature type="transmembrane region" description="Helical" evidence="1">
    <location>
        <begin position="997"/>
        <end position="1023"/>
    </location>
</feature>
<keyword evidence="1" id="KW-0472">Membrane</keyword>
<organism evidence="2">
    <name type="scientific">Candidatus Kentrum sp. FW</name>
    <dbReference type="NCBI Taxonomy" id="2126338"/>
    <lineage>
        <taxon>Bacteria</taxon>
        <taxon>Pseudomonadati</taxon>
        <taxon>Pseudomonadota</taxon>
        <taxon>Gammaproteobacteria</taxon>
        <taxon>Candidatus Kentrum</taxon>
    </lineage>
</organism>
<dbReference type="SUPFAM" id="SSF82693">
    <property type="entry name" value="Multidrug efflux transporter AcrB pore domain, PN1, PN2, PC1 and PC2 subdomains"/>
    <property type="match status" value="2"/>
</dbReference>
<accession>A0A450SIQ0</accession>
<proteinExistence type="predicted"/>
<feature type="transmembrane region" description="Helical" evidence="1">
    <location>
        <begin position="871"/>
        <end position="887"/>
    </location>
</feature>
<evidence type="ECO:0000313" key="2">
    <source>
        <dbReference type="EMBL" id="VFJ53219.1"/>
    </source>
</evidence>
<keyword evidence="1" id="KW-0812">Transmembrane</keyword>
<dbReference type="Gene3D" id="3.30.70.1440">
    <property type="entry name" value="Multidrug efflux transporter AcrB pore domain"/>
    <property type="match status" value="1"/>
</dbReference>
<feature type="transmembrane region" description="Helical" evidence="1">
    <location>
        <begin position="389"/>
        <end position="409"/>
    </location>
</feature>
<feature type="transmembrane region" description="Helical" evidence="1">
    <location>
        <begin position="920"/>
        <end position="945"/>
    </location>
</feature>
<protein>
    <submittedName>
        <fullName evidence="2">Multidrug efflux pump subunit AcrB</fullName>
    </submittedName>
</protein>
<evidence type="ECO:0000256" key="1">
    <source>
        <dbReference type="SAM" id="Phobius"/>
    </source>
</evidence>
<feature type="transmembrane region" description="Helical" evidence="1">
    <location>
        <begin position="894"/>
        <end position="914"/>
    </location>
</feature>
<dbReference type="PANTHER" id="PTHR32063:SF33">
    <property type="entry name" value="RND SUPERFAMILY EFFLUX PUMP PERMEASE COMPONENT"/>
    <property type="match status" value="1"/>
</dbReference>
<gene>
    <name evidence="2" type="ORF">BECKFW1821A_GA0114235_10413</name>
</gene>
<feature type="transmembrane region" description="Helical" evidence="1">
    <location>
        <begin position="329"/>
        <end position="350"/>
    </location>
</feature>
<dbReference type="GO" id="GO:0005886">
    <property type="term" value="C:plasma membrane"/>
    <property type="evidence" value="ECO:0007669"/>
    <property type="project" value="TreeGrafter"/>
</dbReference>
<dbReference type="EMBL" id="CAADEW010000041">
    <property type="protein sequence ID" value="VFJ53219.1"/>
    <property type="molecule type" value="Genomic_DNA"/>
</dbReference>
<dbReference type="Pfam" id="PF00873">
    <property type="entry name" value="ACR_tran"/>
    <property type="match status" value="1"/>
</dbReference>
<dbReference type="Gene3D" id="3.30.70.1320">
    <property type="entry name" value="Multidrug efflux transporter AcrB pore domain like"/>
    <property type="match status" value="1"/>
</dbReference>
<feature type="transmembrane region" description="Helical" evidence="1">
    <location>
        <begin position="966"/>
        <end position="985"/>
    </location>
</feature>
<dbReference type="InterPro" id="IPR001036">
    <property type="entry name" value="Acrflvin-R"/>
</dbReference>
<keyword evidence="1" id="KW-1133">Transmembrane helix</keyword>
<reference evidence="2" key="1">
    <citation type="submission" date="2019-02" db="EMBL/GenBank/DDBJ databases">
        <authorList>
            <person name="Gruber-Vodicka R. H."/>
            <person name="Seah K. B. B."/>
        </authorList>
    </citation>
    <scope>NUCLEOTIDE SEQUENCE</scope>
    <source>
        <strain evidence="2">BECK_BZ15</strain>
    </source>
</reference>
<dbReference type="Gene3D" id="3.30.2090.10">
    <property type="entry name" value="Multidrug efflux transporter AcrB TolC docking domain, DN and DC subdomains"/>
    <property type="match status" value="2"/>
</dbReference>
<dbReference type="Gene3D" id="3.30.70.1430">
    <property type="entry name" value="Multidrug efflux transporter AcrB pore domain"/>
    <property type="match status" value="2"/>
</dbReference>
<feature type="transmembrane region" description="Helical" evidence="1">
    <location>
        <begin position="457"/>
        <end position="480"/>
    </location>
</feature>
<dbReference type="InterPro" id="IPR027463">
    <property type="entry name" value="AcrB_DN_DC_subdom"/>
</dbReference>
<dbReference type="SUPFAM" id="SSF82866">
    <property type="entry name" value="Multidrug efflux transporter AcrB transmembrane domain"/>
    <property type="match status" value="2"/>
</dbReference>
<feature type="transmembrane region" description="Helical" evidence="1">
    <location>
        <begin position="357"/>
        <end position="383"/>
    </location>
</feature>
<dbReference type="Gene3D" id="1.20.1640.10">
    <property type="entry name" value="Multidrug efflux transporter AcrB transmembrane domain"/>
    <property type="match status" value="2"/>
</dbReference>
<dbReference type="AlphaFoldDB" id="A0A450SIQ0"/>
<dbReference type="PANTHER" id="PTHR32063">
    <property type="match status" value="1"/>
</dbReference>
<name>A0A450SIQ0_9GAMM</name>
<sequence length="1050" mass="115482">MIAWFLRNPVAANLLMISILVLGIRSALELQRESFPQLPPSEVTVSVFYDSGSARQAEENITRKIEQAIRNLSGIKEVTSSSSRTGSTVTIRKDYDADLDKLLHEIKARVDAIVGMPKGAERPVVEVAAEVKPTALRVNLYGEVPQGLLQSLASSLREDLLGKPGITTVELQGYKTPEITIEVDEARLQTHGLSLQDISDAVAHESLVEVSGALRSEDTIVQLTADAPRYRKEDFADITVRKNPGGSELKLGDVATITDGFSSFPRTWLRYQGKRSVGLRIVVDEHGDITRMTREAHEVLDDWRAQGKLPEGVGIAAWDDKSKFIESRLGALLFNGAAGIILVILLLSLVLEARVAFWVSVGLPVCFAGALIAMGDGILGFSINQISTLGFIVAMGILVDDAIVVGESIHTRQILSPTPEATLEGVRRVAMPTLIGGLTTVVAFSSLAFVFGYFGEFFGQFSLVVAACLVFSMIESKLILPAHLLPRRGTAASPSPRRTHRQTQGGTIAQRFQARFETFKTKLFLPGLQRAIDYRYATLLLLLAIWLLGLGLLTRSEVRQVFFPDISYGVVYVEVTMQPDAGFGATENALDHVEQSAYKTAEDLQREHGLAEPLLTSVRTWMRNDLEGPVLFELPSGSQQAVNIFDFSRRFRKTIDRIEGIKSLRIHNSYAGLPQLDIQLLAPSFEQAQAGRRVLLEKLRQIPGVHDLSRDVDDTIRQIRLEPTPLGRALDLTTQDLARQLQQAFFGFETQRIQRGRDEVKVRVRYPEDARRSLDDLWAMRVRTPDGQVVALETVARAVNERVVGERTRIDGRSAISIEGQVDKTITSPEAVVTEIAQYLPEFHRTHPDVRVDFGGEAEEQKLVMQSLRDILIFVLIVIYALLAIVLKRYGAPLIIMAVIPFAVAGALFGHLLHGLPFSILSLFGVMALIGVVINDSLLLVVRYLELRPGLSSIREAVLNAAAERVRAILLTSVTTYVGLIPLMANPSIQGAFLKPAAASLAYGVLFGTVITLVLVPILIMIADDVKNLMGRLSLIDHAKSKAKLQHVSD</sequence>
<feature type="transmembrane region" description="Helical" evidence="1">
    <location>
        <begin position="429"/>
        <end position="451"/>
    </location>
</feature>
<dbReference type="SUPFAM" id="SSF82714">
    <property type="entry name" value="Multidrug efflux transporter AcrB TolC docking domain, DN and DC subdomains"/>
    <property type="match status" value="2"/>
</dbReference>
<dbReference type="GO" id="GO:0042910">
    <property type="term" value="F:xenobiotic transmembrane transporter activity"/>
    <property type="evidence" value="ECO:0007669"/>
    <property type="project" value="TreeGrafter"/>
</dbReference>
<feature type="transmembrane region" description="Helical" evidence="1">
    <location>
        <begin position="534"/>
        <end position="553"/>
    </location>
</feature>